<comment type="caution">
    <text evidence="2">The sequence shown here is derived from an EMBL/GenBank/DDBJ whole genome shotgun (WGS) entry which is preliminary data.</text>
</comment>
<reference evidence="2 3" key="1">
    <citation type="submission" date="2022-03" db="EMBL/GenBank/DDBJ databases">
        <authorList>
            <person name="Macdonald S."/>
            <person name="Ahmed S."/>
            <person name="Newling K."/>
        </authorList>
    </citation>
    <scope>NUCLEOTIDE SEQUENCE [LARGE SCALE GENOMIC DNA]</scope>
</reference>
<proteinExistence type="predicted"/>
<evidence type="ECO:0000313" key="1">
    <source>
        <dbReference type="EMBL" id="CAH8295941.1"/>
    </source>
</evidence>
<name>A0ABC8J248_ERUVS</name>
<gene>
    <name evidence="1" type="ORF">ERUC_LOCUS1943</name>
    <name evidence="2" type="ORF">ERUC_LOCUS3275</name>
</gene>
<dbReference type="AlphaFoldDB" id="A0ABC8J248"/>
<keyword evidence="3" id="KW-1185">Reference proteome</keyword>
<dbReference type="EMBL" id="CAKOAT010057489">
    <property type="protein sequence ID" value="CAH8302821.1"/>
    <property type="molecule type" value="Genomic_DNA"/>
</dbReference>
<protein>
    <submittedName>
        <fullName evidence="2">Uncharacterized protein</fullName>
    </submittedName>
</protein>
<dbReference type="EMBL" id="CAKOAT010050044">
    <property type="protein sequence ID" value="CAH8295941.1"/>
    <property type="molecule type" value="Genomic_DNA"/>
</dbReference>
<feature type="non-terminal residue" evidence="2">
    <location>
        <position position="71"/>
    </location>
</feature>
<sequence length="71" mass="7966">MDGTLLEHLPVSICLLLRNYPKDRSEEKEKGRLEMASTAAVPFCREAAEALNHEKVHFSISKWTGGKAEKP</sequence>
<accession>A0ABC8J248</accession>
<dbReference type="Proteomes" id="UP001642260">
    <property type="component" value="Unassembled WGS sequence"/>
</dbReference>
<evidence type="ECO:0000313" key="2">
    <source>
        <dbReference type="EMBL" id="CAH8302821.1"/>
    </source>
</evidence>
<organism evidence="2 3">
    <name type="scientific">Eruca vesicaria subsp. sativa</name>
    <name type="common">Garden rocket</name>
    <name type="synonym">Eruca sativa</name>
    <dbReference type="NCBI Taxonomy" id="29727"/>
    <lineage>
        <taxon>Eukaryota</taxon>
        <taxon>Viridiplantae</taxon>
        <taxon>Streptophyta</taxon>
        <taxon>Embryophyta</taxon>
        <taxon>Tracheophyta</taxon>
        <taxon>Spermatophyta</taxon>
        <taxon>Magnoliopsida</taxon>
        <taxon>eudicotyledons</taxon>
        <taxon>Gunneridae</taxon>
        <taxon>Pentapetalae</taxon>
        <taxon>rosids</taxon>
        <taxon>malvids</taxon>
        <taxon>Brassicales</taxon>
        <taxon>Brassicaceae</taxon>
        <taxon>Brassiceae</taxon>
        <taxon>Eruca</taxon>
    </lineage>
</organism>
<evidence type="ECO:0000313" key="3">
    <source>
        <dbReference type="Proteomes" id="UP001642260"/>
    </source>
</evidence>